<dbReference type="GO" id="GO:0032040">
    <property type="term" value="C:small-subunit processome"/>
    <property type="evidence" value="ECO:0007669"/>
    <property type="project" value="InterPro"/>
</dbReference>
<reference evidence="10" key="1">
    <citation type="journal article" date="2021" name="Sci. Rep.">
        <title>Diploid genomic architecture of Nitzschia inconspicua, an elite biomass production diatom.</title>
        <authorList>
            <person name="Oliver A."/>
            <person name="Podell S."/>
            <person name="Pinowska A."/>
            <person name="Traller J.C."/>
            <person name="Smith S.R."/>
            <person name="McClure R."/>
            <person name="Beliaev A."/>
            <person name="Bohutskyi P."/>
            <person name="Hill E.A."/>
            <person name="Rabines A."/>
            <person name="Zheng H."/>
            <person name="Allen L.Z."/>
            <person name="Kuo A."/>
            <person name="Grigoriev I.V."/>
            <person name="Allen A.E."/>
            <person name="Hazlebeck D."/>
            <person name="Allen E.E."/>
        </authorList>
    </citation>
    <scope>NUCLEOTIDE SEQUENCE</scope>
    <source>
        <strain evidence="10">Hildebrandi</strain>
    </source>
</reference>
<keyword evidence="3" id="KW-0698">rRNA processing</keyword>
<dbReference type="PANTHER" id="PTHR44215">
    <property type="entry name" value="WD REPEAT-CONTAINING PROTEIN 75"/>
    <property type="match status" value="1"/>
</dbReference>
<dbReference type="OrthoDB" id="4096at2759"/>
<feature type="region of interest" description="Disordered" evidence="8">
    <location>
        <begin position="1"/>
        <end position="79"/>
    </location>
</feature>
<evidence type="ECO:0000256" key="3">
    <source>
        <dbReference type="ARBA" id="ARBA00022552"/>
    </source>
</evidence>
<proteinExistence type="predicted"/>
<evidence type="ECO:0000256" key="7">
    <source>
        <dbReference type="ARBA" id="ARBA00023242"/>
    </source>
</evidence>
<dbReference type="GO" id="GO:2000234">
    <property type="term" value="P:positive regulation of rRNA processing"/>
    <property type="evidence" value="ECO:0007669"/>
    <property type="project" value="TreeGrafter"/>
</dbReference>
<name>A0A9K3L4I7_9STRA</name>
<keyword evidence="6" id="KW-0804">Transcription</keyword>
<dbReference type="GO" id="GO:0003723">
    <property type="term" value="F:RNA binding"/>
    <property type="evidence" value="ECO:0007669"/>
    <property type="project" value="InterPro"/>
</dbReference>
<keyword evidence="5" id="KW-0677">Repeat</keyword>
<evidence type="ECO:0000256" key="5">
    <source>
        <dbReference type="ARBA" id="ARBA00022737"/>
    </source>
</evidence>
<evidence type="ECO:0000256" key="8">
    <source>
        <dbReference type="SAM" id="MobiDB-lite"/>
    </source>
</evidence>
<evidence type="ECO:0000256" key="6">
    <source>
        <dbReference type="ARBA" id="ARBA00023163"/>
    </source>
</evidence>
<gene>
    <name evidence="10" type="ORF">IV203_004505</name>
</gene>
<evidence type="ECO:0000256" key="1">
    <source>
        <dbReference type="ARBA" id="ARBA00004604"/>
    </source>
</evidence>
<evidence type="ECO:0000256" key="4">
    <source>
        <dbReference type="ARBA" id="ARBA00022574"/>
    </source>
</evidence>
<dbReference type="Pfam" id="PF23769">
    <property type="entry name" value="Beta-prop_WDR75_2nd"/>
    <property type="match status" value="1"/>
</dbReference>
<feature type="compositionally biased region" description="Basic residues" evidence="8">
    <location>
        <begin position="1"/>
        <end position="19"/>
    </location>
</feature>
<reference evidence="10" key="2">
    <citation type="submission" date="2021-04" db="EMBL/GenBank/DDBJ databases">
        <authorList>
            <person name="Podell S."/>
        </authorList>
    </citation>
    <scope>NUCLEOTIDE SEQUENCE</scope>
    <source>
        <strain evidence="10">Hildebrandi</strain>
    </source>
</reference>
<evidence type="ECO:0000256" key="2">
    <source>
        <dbReference type="ARBA" id="ARBA00022517"/>
    </source>
</evidence>
<dbReference type="PANTHER" id="PTHR44215:SF1">
    <property type="entry name" value="WD REPEAT-CONTAINING PROTEIN 75"/>
    <property type="match status" value="1"/>
</dbReference>
<comment type="subcellular location">
    <subcellularLocation>
        <location evidence="1">Nucleus</location>
        <location evidence="1">Nucleolus</location>
    </subcellularLocation>
</comment>
<keyword evidence="7" id="KW-0539">Nucleus</keyword>
<sequence length="1106" mass="121318">MPRKKSTTPKSKSPKRQSRRNASADLANDNTAEPDDVVMEEPQQQEQEQQQLDVESTMQSSTVSPSQTSTLQRTLVGGPLLGKRPVSISGGNKLVGWDTFEPIITPEIPEDGTSGSGGQRFILLPHTRYISVLSYQTGVKVATLIPSLNSNHHDDDDNSVNDENNVLIASVAVAKYRHKLPESTVQNMLKRMEEDDTENVNAAVVSPNQTVDELVLIVGCRDGSIREFSLKDLVSHGHVTTNTDCGPYRVQGPSFRPRRVVRIQNSSCPILHLTVPHLTTAVRDEGILTYVVREMGKEKGSISLEVTRLMIPHFDESSSHVVLSTLEGDSSAVRSIDTFNCRVHKSDAGNIDSTLPFKMLSAGRLSISDNNVSQGNNRFSIFVVLAKSDSVTIYFEMLDSSETFKPIRFNMPSKNPLTAIDIGLNKSDITCGHYRGNIRVLNSALENVEKYHNAVSIEKRLGEEGTSLITPKPPQAETICSRVHWHALPVSSLVYDSMSYPMDPLLYSGGDESVLVTWQIAQGRDRPVDVQPRLALGGIVHVASSDRCDDNATNGILVYCDDNTLQLMTSHNKGQIWKVQGLAGMLEDDDSNPKAPSVEVDPRSSMDKESPLVITGLSQAPGYIHWFNPSNERLDASLEVIPFNRISRNEPEELPLPTPSIVCHAFSESGSDLITIDECPTENVFVGSYEESEKNQHYGIVSTIRFWTWVDSSVATDADVPYDQIASMTFPHGPKNRVSAIGISRDGSVACTVSFHEKAFRVWQKVPPLSKAVERVGDRPAHTWTCRYKVTTPSGFSNHPTHKNGVSFSKDGSILAISFGQFVTLWDTEEARMLTSFSHMFGTAPIDSVRFVDVGLYQDLLLVQSRGGVAVRSPYSLDGSTASFDAWVYDASNGWNVSSAEVVESHASVAVALYSGSENQSRIVILDAESGEPALGGNNTILSPVDGIDGCIVSLCSTGKRPKVSNWDRTGASSQVTELCLYGLSSTGHLYVFSNKVNNNTSVELMNGGSRYYTQQGMPPSGPRLEMIQPTSSQDNNNNNNKRHRLNYEMLDASPPYKKKALEMFGFGSSNDGTYQPSTFDLPSLSSSNFVRSFVGRGLSRKSIQQ</sequence>
<dbReference type="GO" id="GO:0045943">
    <property type="term" value="P:positive regulation of transcription by RNA polymerase I"/>
    <property type="evidence" value="ECO:0007669"/>
    <property type="project" value="InterPro"/>
</dbReference>
<organism evidence="10 11">
    <name type="scientific">Nitzschia inconspicua</name>
    <dbReference type="NCBI Taxonomy" id="303405"/>
    <lineage>
        <taxon>Eukaryota</taxon>
        <taxon>Sar</taxon>
        <taxon>Stramenopiles</taxon>
        <taxon>Ochrophyta</taxon>
        <taxon>Bacillariophyta</taxon>
        <taxon>Bacillariophyceae</taxon>
        <taxon>Bacillariophycidae</taxon>
        <taxon>Bacillariales</taxon>
        <taxon>Bacillariaceae</taxon>
        <taxon>Nitzschia</taxon>
    </lineage>
</organism>
<feature type="domain" description="WD repeat-containing protein 75 second beta-propeller" evidence="9">
    <location>
        <begin position="728"/>
        <end position="842"/>
    </location>
</feature>
<dbReference type="Proteomes" id="UP000693970">
    <property type="component" value="Unassembled WGS sequence"/>
</dbReference>
<comment type="caution">
    <text evidence="10">The sequence shown here is derived from an EMBL/GenBank/DDBJ whole genome shotgun (WGS) entry which is preliminary data.</text>
</comment>
<feature type="region of interest" description="Disordered" evidence="8">
    <location>
        <begin position="587"/>
        <end position="606"/>
    </location>
</feature>
<dbReference type="InterPro" id="IPR053826">
    <property type="entry name" value="WDR75"/>
</dbReference>
<evidence type="ECO:0000259" key="9">
    <source>
        <dbReference type="Pfam" id="PF23769"/>
    </source>
</evidence>
<evidence type="ECO:0000313" key="11">
    <source>
        <dbReference type="Proteomes" id="UP000693970"/>
    </source>
</evidence>
<accession>A0A9K3L4I7</accession>
<dbReference type="GO" id="GO:0006364">
    <property type="term" value="P:rRNA processing"/>
    <property type="evidence" value="ECO:0007669"/>
    <property type="project" value="UniProtKB-KW"/>
</dbReference>
<feature type="compositionally biased region" description="Low complexity" evidence="8">
    <location>
        <begin position="40"/>
        <end position="72"/>
    </location>
</feature>
<dbReference type="EMBL" id="JAGRRH010000016">
    <property type="protein sequence ID" value="KAG7355149.1"/>
    <property type="molecule type" value="Genomic_DNA"/>
</dbReference>
<protein>
    <recommendedName>
        <fullName evidence="9">WD repeat-containing protein 75 second beta-propeller domain-containing protein</fullName>
    </recommendedName>
</protein>
<keyword evidence="4" id="KW-0853">WD repeat</keyword>
<keyword evidence="11" id="KW-1185">Reference proteome</keyword>
<dbReference type="AlphaFoldDB" id="A0A9K3L4I7"/>
<evidence type="ECO:0000313" key="10">
    <source>
        <dbReference type="EMBL" id="KAG7355149.1"/>
    </source>
</evidence>
<keyword evidence="2" id="KW-0690">Ribosome biogenesis</keyword>
<dbReference type="InterPro" id="IPR057644">
    <property type="entry name" value="Beta-prop_WDR75_2nd"/>
</dbReference>